<dbReference type="EMBL" id="LR877146">
    <property type="protein sequence ID" value="CAD2213650.1"/>
    <property type="molecule type" value="Genomic_DNA"/>
</dbReference>
<name>A0A7G2C1Q1_9TRYP</name>
<evidence type="ECO:0000256" key="1">
    <source>
        <dbReference type="SAM" id="MobiDB-lite"/>
    </source>
</evidence>
<feature type="compositionally biased region" description="Polar residues" evidence="1">
    <location>
        <begin position="195"/>
        <end position="208"/>
    </location>
</feature>
<gene>
    <name evidence="2" type="ORF">ADEAN_000109300</name>
</gene>
<keyword evidence="3" id="KW-1185">Reference proteome</keyword>
<dbReference type="VEuPathDB" id="TriTrypDB:ADEAN_000109300"/>
<feature type="region of interest" description="Disordered" evidence="1">
    <location>
        <begin position="273"/>
        <end position="296"/>
    </location>
</feature>
<proteinExistence type="predicted"/>
<evidence type="ECO:0000313" key="2">
    <source>
        <dbReference type="EMBL" id="CAD2213650.1"/>
    </source>
</evidence>
<organism evidence="2 3">
    <name type="scientific">Angomonas deanei</name>
    <dbReference type="NCBI Taxonomy" id="59799"/>
    <lineage>
        <taxon>Eukaryota</taxon>
        <taxon>Discoba</taxon>
        <taxon>Euglenozoa</taxon>
        <taxon>Kinetoplastea</taxon>
        <taxon>Metakinetoplastina</taxon>
        <taxon>Trypanosomatida</taxon>
        <taxon>Trypanosomatidae</taxon>
        <taxon>Strigomonadinae</taxon>
        <taxon>Angomonas</taxon>
    </lineage>
</organism>
<protein>
    <submittedName>
        <fullName evidence="2">Uncharacterized protein</fullName>
    </submittedName>
</protein>
<feature type="region of interest" description="Disordered" evidence="1">
    <location>
        <begin position="195"/>
        <end position="233"/>
    </location>
</feature>
<feature type="compositionally biased region" description="Low complexity" evidence="1">
    <location>
        <begin position="87"/>
        <end position="102"/>
    </location>
</feature>
<feature type="compositionally biased region" description="Basic and acidic residues" evidence="1">
    <location>
        <begin position="281"/>
        <end position="292"/>
    </location>
</feature>
<evidence type="ECO:0000313" key="3">
    <source>
        <dbReference type="Proteomes" id="UP000515908"/>
    </source>
</evidence>
<sequence>MSSLAEEIYSANHANQPKSEGRSPAGDIVVSTKKQSFFAKKMTVTPPQHHQKATIEATPKEKGFTSFIRKGSMNKEAKKKKTKTEEATPTAVPAPAASSPPTINHMKKERRIAAPSPPAVVTPTSHEARGQPSPAASLDLAVYESEAVSPIRQHKTPAKPSKELQGIAHLVGEGETSRRVEDSFDVMEYVHQTGTATETDSVTGSIGSLIQHCQGGPSLHPPPPKESGSSYSFDLTQYNTIGSADPLAARPGSPKNGYKMDPSVAELIKSFNLNNDNNSVKSKETSDSDSKKPLVNGNVVIGGGGILRTVSSFKKDGTAPAVTPVSREGSMRRQRVVSFSGRTAAV</sequence>
<feature type="region of interest" description="Disordered" evidence="1">
    <location>
        <begin position="42"/>
        <end position="134"/>
    </location>
</feature>
<feature type="region of interest" description="Disordered" evidence="1">
    <location>
        <begin position="316"/>
        <end position="346"/>
    </location>
</feature>
<dbReference type="Proteomes" id="UP000515908">
    <property type="component" value="Chromosome 02"/>
</dbReference>
<dbReference type="AlphaFoldDB" id="A0A7G2C1Q1"/>
<reference evidence="2 3" key="1">
    <citation type="submission" date="2020-08" db="EMBL/GenBank/DDBJ databases">
        <authorList>
            <person name="Newling K."/>
            <person name="Davey J."/>
            <person name="Forrester S."/>
        </authorList>
    </citation>
    <scope>NUCLEOTIDE SEQUENCE [LARGE SCALE GENOMIC DNA]</scope>
    <source>
        <strain evidence="3">Crithidia deanei Carvalho (ATCC PRA-265)</strain>
    </source>
</reference>
<accession>A0A7G2C1Q1</accession>
<feature type="region of interest" description="Disordered" evidence="1">
    <location>
        <begin position="1"/>
        <end position="27"/>
    </location>
</feature>